<accession>A0A2M8L7N2</accession>
<feature type="domain" description="Glycoside hydrolase 123 catalytic" evidence="2">
    <location>
        <begin position="53"/>
        <end position="122"/>
    </location>
</feature>
<evidence type="ECO:0000313" key="3">
    <source>
        <dbReference type="EMBL" id="PJE70208.1"/>
    </source>
</evidence>
<dbReference type="Pfam" id="PF13320">
    <property type="entry name" value="GH123_cat"/>
    <property type="match status" value="1"/>
</dbReference>
<comment type="caution">
    <text evidence="3">The sequence shown here is derived from an EMBL/GenBank/DDBJ whole genome shotgun (WGS) entry which is preliminary data.</text>
</comment>
<proteinExistence type="predicted"/>
<protein>
    <recommendedName>
        <fullName evidence="2">Glycoside hydrolase 123 catalytic domain-containing protein</fullName>
    </recommendedName>
</protein>
<sequence>MDSCADIWYVGVLGDTGAVRNYCTGRPAGKECWFYANSTNRGNETEFARRTFGFWFYKVPFTHQYPWAYRYYTLDPFDDTDGSWGDFVYIYPDEADDWSPSLPALKWEGMREGVDDLRYLATLEAAISAAPASLAAKKTEAINYLSELKQAPQFDIFWEVVYQVPPRDLGTADLSKLEFYNVSRKRLASFITQLLPTGVPTSAATPTTTVTPTATATPTNMPTNMPTNTPTNTPVPTVPPRPTATPTP</sequence>
<evidence type="ECO:0000259" key="2">
    <source>
        <dbReference type="Pfam" id="PF13320"/>
    </source>
</evidence>
<dbReference type="Proteomes" id="UP000231579">
    <property type="component" value="Unassembled WGS sequence"/>
</dbReference>
<gene>
    <name evidence="3" type="ORF">COU97_00965</name>
</gene>
<evidence type="ECO:0000313" key="4">
    <source>
        <dbReference type="Proteomes" id="UP000231579"/>
    </source>
</evidence>
<feature type="compositionally biased region" description="Low complexity" evidence="1">
    <location>
        <begin position="199"/>
        <end position="235"/>
    </location>
</feature>
<feature type="region of interest" description="Disordered" evidence="1">
    <location>
        <begin position="199"/>
        <end position="248"/>
    </location>
</feature>
<reference evidence="4" key="1">
    <citation type="submission" date="2017-09" db="EMBL/GenBank/DDBJ databases">
        <title>Depth-based differentiation of microbial function through sediment-hosted aquifers and enrichment of novel symbionts in the deep terrestrial subsurface.</title>
        <authorList>
            <person name="Probst A.J."/>
            <person name="Ladd B."/>
            <person name="Jarett J.K."/>
            <person name="Geller-Mcgrath D.E."/>
            <person name="Sieber C.M.K."/>
            <person name="Emerson J.B."/>
            <person name="Anantharaman K."/>
            <person name="Thomas B.C."/>
            <person name="Malmstrom R."/>
            <person name="Stieglmeier M."/>
            <person name="Klingl A."/>
            <person name="Woyke T."/>
            <person name="Ryan C.M."/>
            <person name="Banfield J.F."/>
        </authorList>
    </citation>
    <scope>NUCLEOTIDE SEQUENCE [LARGE SCALE GENOMIC DNA]</scope>
</reference>
<dbReference type="EMBL" id="PFEM01000012">
    <property type="protein sequence ID" value="PJE70208.1"/>
    <property type="molecule type" value="Genomic_DNA"/>
</dbReference>
<dbReference type="InterPro" id="IPR025150">
    <property type="entry name" value="GH123_cat"/>
</dbReference>
<organism evidence="3 4">
    <name type="scientific">Candidatus Shapirobacteria bacterium CG10_big_fil_rev_8_21_14_0_10_48_15</name>
    <dbReference type="NCBI Taxonomy" id="1974484"/>
    <lineage>
        <taxon>Bacteria</taxon>
        <taxon>Candidatus Shapironibacteriota</taxon>
    </lineage>
</organism>
<feature type="non-terminal residue" evidence="3">
    <location>
        <position position="248"/>
    </location>
</feature>
<evidence type="ECO:0000256" key="1">
    <source>
        <dbReference type="SAM" id="MobiDB-lite"/>
    </source>
</evidence>
<dbReference type="AlphaFoldDB" id="A0A2M8L7N2"/>
<name>A0A2M8L7N2_9BACT</name>
<feature type="compositionally biased region" description="Pro residues" evidence="1">
    <location>
        <begin position="236"/>
        <end position="248"/>
    </location>
</feature>